<dbReference type="Proteomes" id="UP001233673">
    <property type="component" value="Unassembled WGS sequence"/>
</dbReference>
<dbReference type="SUPFAM" id="SSF46785">
    <property type="entry name" value="Winged helix' DNA-binding domain"/>
    <property type="match status" value="1"/>
</dbReference>
<dbReference type="PANTHER" id="PTHR30136">
    <property type="entry name" value="HELIX-TURN-HELIX TRANSCRIPTIONAL REGULATOR, ICLR FAMILY"/>
    <property type="match status" value="1"/>
</dbReference>
<dbReference type="InterPro" id="IPR014757">
    <property type="entry name" value="Tscrpt_reg_IclR_C"/>
</dbReference>
<dbReference type="SUPFAM" id="SSF55781">
    <property type="entry name" value="GAF domain-like"/>
    <property type="match status" value="1"/>
</dbReference>
<proteinExistence type="predicted"/>
<dbReference type="Pfam" id="PF01614">
    <property type="entry name" value="IclR_C"/>
    <property type="match status" value="1"/>
</dbReference>
<dbReference type="EMBL" id="JASNFN010000005">
    <property type="protein sequence ID" value="MDP5182504.1"/>
    <property type="molecule type" value="Genomic_DNA"/>
</dbReference>
<dbReference type="InterPro" id="IPR050707">
    <property type="entry name" value="HTH_MetabolicPath_Reg"/>
</dbReference>
<dbReference type="InterPro" id="IPR029016">
    <property type="entry name" value="GAF-like_dom_sf"/>
</dbReference>
<keyword evidence="1" id="KW-0805">Transcription regulation</keyword>
<gene>
    <name evidence="6" type="ORF">QOZ88_07615</name>
</gene>
<evidence type="ECO:0000256" key="1">
    <source>
        <dbReference type="ARBA" id="ARBA00023015"/>
    </source>
</evidence>
<dbReference type="InterPro" id="IPR005471">
    <property type="entry name" value="Tscrpt_reg_IclR_N"/>
</dbReference>
<dbReference type="InterPro" id="IPR036390">
    <property type="entry name" value="WH_DNA-bd_sf"/>
</dbReference>
<keyword evidence="7" id="KW-1185">Reference proteome</keyword>
<evidence type="ECO:0000256" key="3">
    <source>
        <dbReference type="ARBA" id="ARBA00023163"/>
    </source>
</evidence>
<evidence type="ECO:0000259" key="5">
    <source>
        <dbReference type="PROSITE" id="PS51078"/>
    </source>
</evidence>
<evidence type="ECO:0000313" key="7">
    <source>
        <dbReference type="Proteomes" id="UP001233673"/>
    </source>
</evidence>
<dbReference type="RefSeq" id="WP_305999193.1">
    <property type="nucleotide sequence ID" value="NZ_JASNFN010000005.1"/>
</dbReference>
<dbReference type="PROSITE" id="PS51077">
    <property type="entry name" value="HTH_ICLR"/>
    <property type="match status" value="1"/>
</dbReference>
<feature type="domain" description="HTH iclR-type" evidence="4">
    <location>
        <begin position="6"/>
        <end position="65"/>
    </location>
</feature>
<feature type="domain" description="IclR-ED" evidence="5">
    <location>
        <begin position="66"/>
        <end position="244"/>
    </location>
</feature>
<evidence type="ECO:0000259" key="4">
    <source>
        <dbReference type="PROSITE" id="PS51077"/>
    </source>
</evidence>
<reference evidence="7" key="1">
    <citation type="submission" date="2023-05" db="EMBL/GenBank/DDBJ databases">
        <title>Draft genome of Pseudofrankia sp. BMG5.37.</title>
        <authorList>
            <person name="Gtari M."/>
            <person name="Ghodhbane F."/>
            <person name="Sbissi I."/>
        </authorList>
    </citation>
    <scope>NUCLEOTIDE SEQUENCE [LARGE SCALE GENOMIC DNA]</scope>
    <source>
        <strain evidence="7">BMG 814</strain>
    </source>
</reference>
<keyword evidence="2" id="KW-0238">DNA-binding</keyword>
<dbReference type="Gene3D" id="1.10.10.10">
    <property type="entry name" value="Winged helix-like DNA-binding domain superfamily/Winged helix DNA-binding domain"/>
    <property type="match status" value="1"/>
</dbReference>
<dbReference type="InterPro" id="IPR036388">
    <property type="entry name" value="WH-like_DNA-bd_sf"/>
</dbReference>
<dbReference type="SMART" id="SM00346">
    <property type="entry name" value="HTH_ICLR"/>
    <property type="match status" value="1"/>
</dbReference>
<dbReference type="Pfam" id="PF09339">
    <property type="entry name" value="HTH_IclR"/>
    <property type="match status" value="1"/>
</dbReference>
<dbReference type="PANTHER" id="PTHR30136:SF24">
    <property type="entry name" value="HTH-TYPE TRANSCRIPTIONAL REPRESSOR ALLR"/>
    <property type="match status" value="1"/>
</dbReference>
<protein>
    <submittedName>
        <fullName evidence="6">IclR family transcriptional regulator</fullName>
    </submittedName>
</protein>
<evidence type="ECO:0000256" key="2">
    <source>
        <dbReference type="ARBA" id="ARBA00023125"/>
    </source>
</evidence>
<keyword evidence="3" id="KW-0804">Transcription</keyword>
<dbReference type="Gene3D" id="3.30.450.40">
    <property type="match status" value="1"/>
</dbReference>
<evidence type="ECO:0000313" key="6">
    <source>
        <dbReference type="EMBL" id="MDP5182504.1"/>
    </source>
</evidence>
<organism evidence="6 7">
    <name type="scientific">Blastococcus carthaginiensis</name>
    <dbReference type="NCBI Taxonomy" id="3050034"/>
    <lineage>
        <taxon>Bacteria</taxon>
        <taxon>Bacillati</taxon>
        <taxon>Actinomycetota</taxon>
        <taxon>Actinomycetes</taxon>
        <taxon>Geodermatophilales</taxon>
        <taxon>Geodermatophilaceae</taxon>
        <taxon>Blastococcus</taxon>
    </lineage>
</organism>
<name>A0ABT9IAB8_9ACTN</name>
<dbReference type="PROSITE" id="PS51078">
    <property type="entry name" value="ICLR_ED"/>
    <property type="match status" value="1"/>
</dbReference>
<sequence>MTRDASSMLEKTALLLSAFTPGGALSLNQLSERTGLAKSTVHRLVVDLHELGWVARQGQRYELGMAIFELGELVPVKHRLREAALPYMQDLFAVTQETVHLAVRDGHDIVYAEKLHGHASLPLPSRTGGRAPLNCTGVGKALLAHEAPAVLEDVLSRPLRRWTPRSIVDPAMLRRELESIRRTGVAVEREEASPGGACVAAPVLVRGRTVAALSVSVPIERFRPERLGPAVRTAALGLSRTLDGSKGT</sequence>
<accession>A0ABT9IAB8</accession>
<comment type="caution">
    <text evidence="6">The sequence shown here is derived from an EMBL/GenBank/DDBJ whole genome shotgun (WGS) entry which is preliminary data.</text>
</comment>